<protein>
    <recommendedName>
        <fullName evidence="3">Prepilin-type N-terminal cleavage/methylation domain-containing protein</fullName>
    </recommendedName>
</protein>
<dbReference type="RefSeq" id="WP_089969482.1">
    <property type="nucleotide sequence ID" value="NZ_FNJM01000005.1"/>
</dbReference>
<evidence type="ECO:0000313" key="2">
    <source>
        <dbReference type="Proteomes" id="UP000198597"/>
    </source>
</evidence>
<name>A0A1H0STY0_9CLOT</name>
<dbReference type="Pfam" id="PF07963">
    <property type="entry name" value="N_methyl"/>
    <property type="match status" value="1"/>
</dbReference>
<proteinExistence type="predicted"/>
<dbReference type="Proteomes" id="UP000198597">
    <property type="component" value="Unassembled WGS sequence"/>
</dbReference>
<dbReference type="InterPro" id="IPR012902">
    <property type="entry name" value="N_methyl_site"/>
</dbReference>
<dbReference type="STRING" id="94869.SAMN04488529_105219"/>
<gene>
    <name evidence="1" type="ORF">SAMN04488529_105219</name>
</gene>
<dbReference type="OrthoDB" id="1909142at2"/>
<dbReference type="EMBL" id="FNJM01000005">
    <property type="protein sequence ID" value="SDP45075.1"/>
    <property type="molecule type" value="Genomic_DNA"/>
</dbReference>
<evidence type="ECO:0008006" key="3">
    <source>
        <dbReference type="Google" id="ProtNLM"/>
    </source>
</evidence>
<organism evidence="1 2">
    <name type="scientific">Clostridium gasigenes</name>
    <dbReference type="NCBI Taxonomy" id="94869"/>
    <lineage>
        <taxon>Bacteria</taxon>
        <taxon>Bacillati</taxon>
        <taxon>Bacillota</taxon>
        <taxon>Clostridia</taxon>
        <taxon>Eubacteriales</taxon>
        <taxon>Clostridiaceae</taxon>
        <taxon>Clostridium</taxon>
    </lineage>
</organism>
<sequence>MTNKYTRKKGMTLIEAIISVALFSILIIPISGLVMTAMKTSEKAEAKQEASYIGQGILEEMNIYDEITIKDGKFKFLDGGEIYEDSKNLYKDKGNIIRDGFNVEVTLNKDSNFEYKLSSDADSDDSKMDYILTLSKNVISGKTEVKCGNKIEEMPNDSILKIDESGRMTLNDNTPNKIVVEKPKVSNNKISIYLDKTFSNKEINIDVENEKKNVTGNKEVLEVYIKSSKDVTDKLNVTGTKGKVKVYENIVDIPRGEMGDLYNIQVDVKKNSDVLFTGKTTKNIVFK</sequence>
<accession>A0A1H0STY0</accession>
<reference evidence="1 2" key="1">
    <citation type="submission" date="2016-10" db="EMBL/GenBank/DDBJ databases">
        <authorList>
            <person name="de Groot N.N."/>
        </authorList>
    </citation>
    <scope>NUCLEOTIDE SEQUENCE [LARGE SCALE GENOMIC DNA]</scope>
    <source>
        <strain evidence="1 2">DSM 12272</strain>
    </source>
</reference>
<dbReference type="AlphaFoldDB" id="A0A1H0STY0"/>
<keyword evidence="2" id="KW-1185">Reference proteome</keyword>
<evidence type="ECO:0000313" key="1">
    <source>
        <dbReference type="EMBL" id="SDP45075.1"/>
    </source>
</evidence>